<dbReference type="PATRIC" id="fig|1620.3.peg.1714"/>
<dbReference type="GO" id="GO:0005524">
    <property type="term" value="F:ATP binding"/>
    <property type="evidence" value="ECO:0007669"/>
    <property type="project" value="UniProtKB-UniRule"/>
</dbReference>
<dbReference type="GO" id="GO:0004798">
    <property type="term" value="F:dTMP kinase activity"/>
    <property type="evidence" value="ECO:0007669"/>
    <property type="project" value="UniProtKB-UniRule"/>
</dbReference>
<evidence type="ECO:0000256" key="2">
    <source>
        <dbReference type="ARBA" id="ARBA00012980"/>
    </source>
</evidence>
<sequence length="212" mass="24269">MKHRYKRRINTVKNLLVAFCGLDGSGKTTQLNLLADWLESNHEHIFKTRQPCDFYRQNDKVRAYLDDGIVTNMHGIALLAAADRQFHVSEVIEPNLQHGHVLCDRYLYSSIAFFKARGESVDYIKAINKDVPEPDLTVFIDISPEEALRRIALRDAGQKTLFEEQDTSVFVKVRDAFLENIPSSALIIDGTQSKTAIHNEITSEFEKRRSFV</sequence>
<comment type="function">
    <text evidence="10">Phosphorylation of dTMP to form dTDP in both de novo and salvage pathways of dTTP synthesis.</text>
</comment>
<dbReference type="GO" id="GO:0006235">
    <property type="term" value="P:dTTP biosynthetic process"/>
    <property type="evidence" value="ECO:0007669"/>
    <property type="project" value="UniProtKB-UniRule"/>
</dbReference>
<protein>
    <recommendedName>
        <fullName evidence="3 10">Thymidylate kinase</fullName>
        <ecNumber evidence="2 10">2.7.4.9</ecNumber>
    </recommendedName>
    <alternativeName>
        <fullName evidence="10">dTMP kinase</fullName>
    </alternativeName>
</protein>
<feature type="domain" description="Thymidylate kinase-like" evidence="11">
    <location>
        <begin position="21"/>
        <end position="201"/>
    </location>
</feature>
<evidence type="ECO:0000256" key="7">
    <source>
        <dbReference type="ARBA" id="ARBA00022777"/>
    </source>
</evidence>
<accession>A0A0R2JJ92</accession>
<dbReference type="HAMAP" id="MF_00165">
    <property type="entry name" value="Thymidylate_kinase"/>
    <property type="match status" value="1"/>
</dbReference>
<evidence type="ECO:0000256" key="8">
    <source>
        <dbReference type="ARBA" id="ARBA00022840"/>
    </source>
</evidence>
<dbReference type="InterPro" id="IPR027417">
    <property type="entry name" value="P-loop_NTPase"/>
</dbReference>
<evidence type="ECO:0000256" key="1">
    <source>
        <dbReference type="ARBA" id="ARBA00009776"/>
    </source>
</evidence>
<dbReference type="CDD" id="cd01672">
    <property type="entry name" value="TMPK"/>
    <property type="match status" value="1"/>
</dbReference>
<comment type="caution">
    <text evidence="12">The sequence shown here is derived from an EMBL/GenBank/DDBJ whole genome shotgun (WGS) entry which is preliminary data.</text>
</comment>
<dbReference type="AlphaFoldDB" id="A0A0R2JJ92"/>
<dbReference type="PANTHER" id="PTHR10344:SF4">
    <property type="entry name" value="UMP-CMP KINASE 2, MITOCHONDRIAL"/>
    <property type="match status" value="1"/>
</dbReference>
<feature type="binding site" evidence="10">
    <location>
        <begin position="21"/>
        <end position="28"/>
    </location>
    <ligand>
        <name>ATP</name>
        <dbReference type="ChEBI" id="CHEBI:30616"/>
    </ligand>
</feature>
<evidence type="ECO:0000313" key="12">
    <source>
        <dbReference type="EMBL" id="KRN77320.1"/>
    </source>
</evidence>
<evidence type="ECO:0000256" key="5">
    <source>
        <dbReference type="ARBA" id="ARBA00022727"/>
    </source>
</evidence>
<keyword evidence="5 10" id="KW-0545">Nucleotide biosynthesis</keyword>
<keyword evidence="6 10" id="KW-0547">Nucleotide-binding</keyword>
<proteinExistence type="inferred from homology"/>
<comment type="catalytic activity">
    <reaction evidence="9 10">
        <text>dTMP + ATP = dTDP + ADP</text>
        <dbReference type="Rhea" id="RHEA:13517"/>
        <dbReference type="ChEBI" id="CHEBI:30616"/>
        <dbReference type="ChEBI" id="CHEBI:58369"/>
        <dbReference type="ChEBI" id="CHEBI:63528"/>
        <dbReference type="ChEBI" id="CHEBI:456216"/>
        <dbReference type="EC" id="2.7.4.9"/>
    </reaction>
</comment>
<keyword evidence="13" id="KW-1185">Reference proteome</keyword>
<dbReference type="GO" id="GO:0005737">
    <property type="term" value="C:cytoplasm"/>
    <property type="evidence" value="ECO:0007669"/>
    <property type="project" value="TreeGrafter"/>
</dbReference>
<evidence type="ECO:0000259" key="11">
    <source>
        <dbReference type="Pfam" id="PF02223"/>
    </source>
</evidence>
<evidence type="ECO:0000256" key="3">
    <source>
        <dbReference type="ARBA" id="ARBA00017144"/>
    </source>
</evidence>
<name>A0A0R2JJ92_9LACO</name>
<dbReference type="InterPro" id="IPR018094">
    <property type="entry name" value="Thymidylate_kinase"/>
</dbReference>
<dbReference type="SUPFAM" id="SSF52540">
    <property type="entry name" value="P-loop containing nucleoside triphosphate hydrolases"/>
    <property type="match status" value="1"/>
</dbReference>
<dbReference type="STRING" id="1620.IV67_GL001677"/>
<dbReference type="InterPro" id="IPR039430">
    <property type="entry name" value="Thymidylate_kin-like_dom"/>
</dbReference>
<dbReference type="Proteomes" id="UP000051673">
    <property type="component" value="Unassembled WGS sequence"/>
</dbReference>
<dbReference type="EMBL" id="JQCD01000021">
    <property type="protein sequence ID" value="KRN77320.1"/>
    <property type="molecule type" value="Genomic_DNA"/>
</dbReference>
<evidence type="ECO:0000313" key="13">
    <source>
        <dbReference type="Proteomes" id="UP000051673"/>
    </source>
</evidence>
<evidence type="ECO:0000256" key="6">
    <source>
        <dbReference type="ARBA" id="ARBA00022741"/>
    </source>
</evidence>
<dbReference type="NCBIfam" id="TIGR00041">
    <property type="entry name" value="DTMP_kinase"/>
    <property type="match status" value="1"/>
</dbReference>
<gene>
    <name evidence="10" type="primary">tmk</name>
    <name evidence="12" type="ORF">IV67_GL001677</name>
</gene>
<organism evidence="12 13">
    <name type="scientific">Weissella minor</name>
    <dbReference type="NCBI Taxonomy" id="1620"/>
    <lineage>
        <taxon>Bacteria</taxon>
        <taxon>Bacillati</taxon>
        <taxon>Bacillota</taxon>
        <taxon>Bacilli</taxon>
        <taxon>Lactobacillales</taxon>
        <taxon>Lactobacillaceae</taxon>
        <taxon>Weissella</taxon>
    </lineage>
</organism>
<dbReference type="Pfam" id="PF02223">
    <property type="entry name" value="Thymidylate_kin"/>
    <property type="match status" value="1"/>
</dbReference>
<comment type="similarity">
    <text evidence="1 10">Belongs to the thymidylate kinase family.</text>
</comment>
<keyword evidence="8 10" id="KW-0067">ATP-binding</keyword>
<reference evidence="12 13" key="1">
    <citation type="journal article" date="2015" name="Genome Announc.">
        <title>Expanding the biotechnology potential of lactobacilli through comparative genomics of 213 strains and associated genera.</title>
        <authorList>
            <person name="Sun Z."/>
            <person name="Harris H.M."/>
            <person name="McCann A."/>
            <person name="Guo C."/>
            <person name="Argimon S."/>
            <person name="Zhang W."/>
            <person name="Yang X."/>
            <person name="Jeffery I.B."/>
            <person name="Cooney J.C."/>
            <person name="Kagawa T.F."/>
            <person name="Liu W."/>
            <person name="Song Y."/>
            <person name="Salvetti E."/>
            <person name="Wrobel A."/>
            <person name="Rasinkangas P."/>
            <person name="Parkhill J."/>
            <person name="Rea M.C."/>
            <person name="O'Sullivan O."/>
            <person name="Ritari J."/>
            <person name="Douillard F.P."/>
            <person name="Paul Ross R."/>
            <person name="Yang R."/>
            <person name="Briner A.E."/>
            <person name="Felis G.E."/>
            <person name="de Vos W.M."/>
            <person name="Barrangou R."/>
            <person name="Klaenhammer T.R."/>
            <person name="Caufield P.W."/>
            <person name="Cui Y."/>
            <person name="Zhang H."/>
            <person name="O'Toole P.W."/>
        </authorList>
    </citation>
    <scope>NUCLEOTIDE SEQUENCE [LARGE SCALE GENOMIC DNA]</scope>
    <source>
        <strain evidence="12 13">DSM 20014</strain>
    </source>
</reference>
<evidence type="ECO:0000256" key="10">
    <source>
        <dbReference type="HAMAP-Rule" id="MF_00165"/>
    </source>
</evidence>
<dbReference type="GO" id="GO:0006227">
    <property type="term" value="P:dUDP biosynthetic process"/>
    <property type="evidence" value="ECO:0007669"/>
    <property type="project" value="TreeGrafter"/>
</dbReference>
<evidence type="ECO:0000256" key="4">
    <source>
        <dbReference type="ARBA" id="ARBA00022679"/>
    </source>
</evidence>
<dbReference type="Gene3D" id="3.40.50.300">
    <property type="entry name" value="P-loop containing nucleotide triphosphate hydrolases"/>
    <property type="match status" value="1"/>
</dbReference>
<dbReference type="PANTHER" id="PTHR10344">
    <property type="entry name" value="THYMIDYLATE KINASE"/>
    <property type="match status" value="1"/>
</dbReference>
<dbReference type="GO" id="GO:0006233">
    <property type="term" value="P:dTDP biosynthetic process"/>
    <property type="evidence" value="ECO:0007669"/>
    <property type="project" value="InterPro"/>
</dbReference>
<keyword evidence="7 10" id="KW-0418">Kinase</keyword>
<dbReference type="EC" id="2.7.4.9" evidence="2 10"/>
<evidence type="ECO:0000256" key="9">
    <source>
        <dbReference type="ARBA" id="ARBA00048743"/>
    </source>
</evidence>
<keyword evidence="4 10" id="KW-0808">Transferase</keyword>